<evidence type="ECO:0000313" key="3">
    <source>
        <dbReference type="Proteomes" id="UP001626603"/>
    </source>
</evidence>
<dbReference type="EMBL" id="CP137641">
    <property type="protein sequence ID" value="WOX56352.1"/>
    <property type="molecule type" value="Genomic_DNA"/>
</dbReference>
<keyword evidence="3" id="KW-1185">Reference proteome</keyword>
<protein>
    <submittedName>
        <fullName evidence="2">Uncharacterized protein</fullName>
    </submittedName>
</protein>
<evidence type="ECO:0000256" key="1">
    <source>
        <dbReference type="SAM" id="MobiDB-lite"/>
    </source>
</evidence>
<reference evidence="2 3" key="1">
    <citation type="submission" date="2023-10" db="EMBL/GenBank/DDBJ databases">
        <title>The complete genome sequence of Methanoculleus palmolei DSM 4273.</title>
        <authorList>
            <person name="Lai S.-J."/>
            <person name="You Y.-T."/>
            <person name="Chen S.-C."/>
        </authorList>
    </citation>
    <scope>NUCLEOTIDE SEQUENCE [LARGE SCALE GENOMIC DNA]</scope>
    <source>
        <strain evidence="2 3">DSM 4273</strain>
    </source>
</reference>
<name>A0ABD8AA00_9EURY</name>
<dbReference type="Proteomes" id="UP001626603">
    <property type="component" value="Chromosome"/>
</dbReference>
<sequence length="69" mass="7493">MAVKRYCCSVVLYRPGFRQPDSVTAPLSPVTMRSPGKTAQNGLPTDIVPSPGRGNADVTNPYQSDRHFS</sequence>
<gene>
    <name evidence="2" type="ORF">R6Y95_03200</name>
</gene>
<proteinExistence type="predicted"/>
<organism evidence="2 3">
    <name type="scientific">Methanoculleus palmolei</name>
    <dbReference type="NCBI Taxonomy" id="72612"/>
    <lineage>
        <taxon>Archaea</taxon>
        <taxon>Methanobacteriati</taxon>
        <taxon>Methanobacteriota</taxon>
        <taxon>Stenosarchaea group</taxon>
        <taxon>Methanomicrobia</taxon>
        <taxon>Methanomicrobiales</taxon>
        <taxon>Methanomicrobiaceae</taxon>
        <taxon>Methanoculleus</taxon>
    </lineage>
</organism>
<dbReference type="AlphaFoldDB" id="A0ABD8AA00"/>
<accession>A0ABD8AA00</accession>
<feature type="region of interest" description="Disordered" evidence="1">
    <location>
        <begin position="22"/>
        <end position="69"/>
    </location>
</feature>
<evidence type="ECO:0000313" key="2">
    <source>
        <dbReference type="EMBL" id="WOX56352.1"/>
    </source>
</evidence>